<dbReference type="InterPro" id="IPR009081">
    <property type="entry name" value="PP-bd_ACP"/>
</dbReference>
<dbReference type="SUPFAM" id="SSF52777">
    <property type="entry name" value="CoA-dependent acyltransferases"/>
    <property type="match status" value="2"/>
</dbReference>
<dbReference type="PROSITE" id="PS50075">
    <property type="entry name" value="CARRIER"/>
    <property type="match status" value="1"/>
</dbReference>
<protein>
    <submittedName>
        <fullName evidence="5">Non-ribosomal peptide synthetase</fullName>
    </submittedName>
</protein>
<dbReference type="GO" id="GO:0031177">
    <property type="term" value="F:phosphopantetheine binding"/>
    <property type="evidence" value="ECO:0007669"/>
    <property type="project" value="TreeGrafter"/>
</dbReference>
<keyword evidence="1" id="KW-0436">Ligase</keyword>
<feature type="region of interest" description="Disordered" evidence="3">
    <location>
        <begin position="626"/>
        <end position="672"/>
    </location>
</feature>
<dbReference type="Pfam" id="PF00668">
    <property type="entry name" value="Condensation"/>
    <property type="match status" value="2"/>
</dbReference>
<gene>
    <name evidence="5" type="primary">NPS6_3</name>
    <name evidence="5" type="ORF">IMSHALPRED_009300</name>
</gene>
<dbReference type="GO" id="GO:0016874">
    <property type="term" value="F:ligase activity"/>
    <property type="evidence" value="ECO:0007669"/>
    <property type="project" value="UniProtKB-KW"/>
</dbReference>
<organism evidence="5 6">
    <name type="scientific">Imshaugia aleurites</name>
    <dbReference type="NCBI Taxonomy" id="172621"/>
    <lineage>
        <taxon>Eukaryota</taxon>
        <taxon>Fungi</taxon>
        <taxon>Dikarya</taxon>
        <taxon>Ascomycota</taxon>
        <taxon>Pezizomycotina</taxon>
        <taxon>Lecanoromycetes</taxon>
        <taxon>OSLEUM clade</taxon>
        <taxon>Lecanoromycetidae</taxon>
        <taxon>Lecanorales</taxon>
        <taxon>Lecanorineae</taxon>
        <taxon>Parmeliaceae</taxon>
        <taxon>Imshaugia</taxon>
    </lineage>
</organism>
<dbReference type="Proteomes" id="UP000664534">
    <property type="component" value="Unassembled WGS sequence"/>
</dbReference>
<dbReference type="PANTHER" id="PTHR45527">
    <property type="entry name" value="NONRIBOSOMAL PEPTIDE SYNTHETASE"/>
    <property type="match status" value="1"/>
</dbReference>
<reference evidence="5" key="1">
    <citation type="submission" date="2021-03" db="EMBL/GenBank/DDBJ databases">
        <authorList>
            <person name="Tagirdzhanova G."/>
        </authorList>
    </citation>
    <scope>NUCLEOTIDE SEQUENCE</scope>
</reference>
<dbReference type="EMBL" id="CAJPDT010000007">
    <property type="protein sequence ID" value="CAF9910730.1"/>
    <property type="molecule type" value="Genomic_DNA"/>
</dbReference>
<dbReference type="InterPro" id="IPR001242">
    <property type="entry name" value="Condensation_dom"/>
</dbReference>
<dbReference type="GO" id="GO:0044550">
    <property type="term" value="P:secondary metabolite biosynthetic process"/>
    <property type="evidence" value="ECO:0007669"/>
    <property type="project" value="TreeGrafter"/>
</dbReference>
<accession>A0A8H3IC65</accession>
<dbReference type="Pfam" id="PF00550">
    <property type="entry name" value="PP-binding"/>
    <property type="match status" value="1"/>
</dbReference>
<comment type="similarity">
    <text evidence="2">Belongs to the NRP synthetase family.</text>
</comment>
<dbReference type="Gene3D" id="3.30.559.30">
    <property type="entry name" value="Nonribosomal peptide synthetase, condensation domain"/>
    <property type="match status" value="1"/>
</dbReference>
<comment type="caution">
    <text evidence="5">The sequence shown here is derived from an EMBL/GenBank/DDBJ whole genome shotgun (WGS) entry which is preliminary data.</text>
</comment>
<keyword evidence="6" id="KW-1185">Reference proteome</keyword>
<dbReference type="SUPFAM" id="SSF47336">
    <property type="entry name" value="ACP-like"/>
    <property type="match status" value="1"/>
</dbReference>
<dbReference type="InterPro" id="IPR036736">
    <property type="entry name" value="ACP-like_sf"/>
</dbReference>
<dbReference type="AlphaFoldDB" id="A0A8H3IC65"/>
<evidence type="ECO:0000256" key="3">
    <source>
        <dbReference type="SAM" id="MobiDB-lite"/>
    </source>
</evidence>
<dbReference type="PANTHER" id="PTHR45527:SF3">
    <property type="entry name" value="SIDEROPHORE SYNTHETASE (EUROFUNG)"/>
    <property type="match status" value="1"/>
</dbReference>
<evidence type="ECO:0000259" key="4">
    <source>
        <dbReference type="PROSITE" id="PS50075"/>
    </source>
</evidence>
<feature type="domain" description="Carrier" evidence="4">
    <location>
        <begin position="1"/>
        <end position="75"/>
    </location>
</feature>
<name>A0A8H3IC65_9LECA</name>
<dbReference type="InterPro" id="IPR023213">
    <property type="entry name" value="CAT-like_dom_sf"/>
</dbReference>
<dbReference type="Gene3D" id="1.10.1200.10">
    <property type="entry name" value="ACP-like"/>
    <property type="match status" value="1"/>
</dbReference>
<dbReference type="Gene3D" id="3.30.559.10">
    <property type="entry name" value="Chloramphenicol acetyltransferase-like domain"/>
    <property type="match status" value="1"/>
</dbReference>
<sequence length="699" mass="77630">MNNMEARLRTAWCQVLTLGEDELDGESHFFREGGDSVAAMRLIGVAEGYGIQLDNAIIYDFPILKHMACNSRETHVTADGSETNAATTQDLEEDLAQACAKTCGVEPGAIEDIFPATEGQKTIFAWHMKDGSAMLQYVFQIHGPANKDLIREVVDVIRQKNQILRTRIVQQNGILYQVVVKDPAEWYQGTNLSEYRKHIFSQEGWVGYGDPLFRYAFIEEGRDLFFAYTSHHSGYDGWTNHLIFDALEEGLRNLEGLRQKPVRTQYKQYGKWLERRSAATDKVANSEAFWDSYLSGFKGFVNGVGVAPGYKPYETARVTRIMPLKRRASPFTLSTMAHAAWAITLGNVYQDDDVLFTTVTSGRRFPGDDPLPGVESIMGPLQTGVCLRTRLRADQSIGDLLRETQQSILSMIPYQREVSWARNLGPQNIYMSIFNWHSIGNDIPARVIDFENPDGSVTRLEGRRDLHAPFKVPIPLVVDVWEHHDHLRIISKWDEKLYNDDHVALMLNQLTETLSNIATSRAECVGDLWKMRNSTDNETVNGHGRDHRKSPLVTQEATLASSLPGADSGDTLRAEGDEGEINVTLATPDPSNPAKRVEEESTDIETVNGHRYDDRNSSLVTQEATLASSLPGADSGDTLRAEGDEGEINFTPATPDLSNPTERAEGKGMGGESAVAVLPGFEQPVEVNGVDGLPGGRVI</sequence>
<dbReference type="OrthoDB" id="416786at2759"/>
<dbReference type="GO" id="GO:0043041">
    <property type="term" value="P:amino acid activation for nonribosomal peptide biosynthetic process"/>
    <property type="evidence" value="ECO:0007669"/>
    <property type="project" value="TreeGrafter"/>
</dbReference>
<evidence type="ECO:0000313" key="6">
    <source>
        <dbReference type="Proteomes" id="UP000664534"/>
    </source>
</evidence>
<evidence type="ECO:0000256" key="2">
    <source>
        <dbReference type="ARBA" id="ARBA00029454"/>
    </source>
</evidence>
<proteinExistence type="inferred from homology"/>
<evidence type="ECO:0000256" key="1">
    <source>
        <dbReference type="ARBA" id="ARBA00022598"/>
    </source>
</evidence>
<evidence type="ECO:0000313" key="5">
    <source>
        <dbReference type="EMBL" id="CAF9910730.1"/>
    </source>
</evidence>
<dbReference type="GO" id="GO:0005737">
    <property type="term" value="C:cytoplasm"/>
    <property type="evidence" value="ECO:0007669"/>
    <property type="project" value="TreeGrafter"/>
</dbReference>